<dbReference type="GO" id="GO:1990663">
    <property type="term" value="F:dihydroorotate dehydrogenase (fumarate) activity"/>
    <property type="evidence" value="ECO:0007669"/>
    <property type="project" value="UniProtKB-EC"/>
</dbReference>
<feature type="binding site" evidence="12">
    <location>
        <position position="21"/>
    </location>
    <ligand>
        <name>FMN</name>
        <dbReference type="ChEBI" id="CHEBI:58210"/>
    </ligand>
</feature>
<dbReference type="HAMAP" id="MF_00224">
    <property type="entry name" value="DHO_dh_type1"/>
    <property type="match status" value="1"/>
</dbReference>
<feature type="binding site" evidence="12">
    <location>
        <begin position="268"/>
        <end position="269"/>
    </location>
    <ligand>
        <name>FMN</name>
        <dbReference type="ChEBI" id="CHEBI:58210"/>
    </ligand>
</feature>
<evidence type="ECO:0000256" key="3">
    <source>
        <dbReference type="ARBA" id="ARBA00004496"/>
    </source>
</evidence>
<evidence type="ECO:0000256" key="6">
    <source>
        <dbReference type="ARBA" id="ARBA00011738"/>
    </source>
</evidence>
<comment type="catalytic activity">
    <reaction evidence="1">
        <text>(S)-dihydroorotate + fumarate = orotate + succinate</text>
        <dbReference type="Rhea" id="RHEA:30059"/>
        <dbReference type="ChEBI" id="CHEBI:29806"/>
        <dbReference type="ChEBI" id="CHEBI:30031"/>
        <dbReference type="ChEBI" id="CHEBI:30839"/>
        <dbReference type="ChEBI" id="CHEBI:30864"/>
        <dbReference type="EC" id="1.3.98.1"/>
    </reaction>
</comment>
<sequence length="308" mass="33594">MSTLKTSIGNFQFDTCVMNASGVHCYDQSELDGLRASSAGTFVTKSATLQPREGNPTPRYKPVPLGSINSMGLPNLGIDFYLDYLKSVEVGKSSPFLSVTGLSREETHTLLNKVQSSDYDGLVELNLSCPNIVGKPQLGYDIEGVKKLLTEVFAYFDQPLGVKLPPYFDLTHFDQMAEVLNQFPLTFVNTVNSIGNALYIEDETVAIKPKNGFGGLGGTYIKPTALANVHAFYQRLKPSIAIIGTGGVTSGRDVFEHILCGASLVQIGTALQEEGPAIFDRLQAELLEIMTEKGYKSLDDFRGKLQYL</sequence>
<comment type="caution">
    <text evidence="12">Lacks conserved residue(s) required for the propagation of feature annotation.</text>
</comment>
<feature type="binding site" evidence="12">
    <location>
        <position position="163"/>
    </location>
    <ligand>
        <name>FMN</name>
        <dbReference type="ChEBI" id="CHEBI:58210"/>
    </ligand>
</feature>
<feature type="domain" description="Dihydroorotate dehydrogenase catalytic" evidence="13">
    <location>
        <begin position="4"/>
        <end position="290"/>
    </location>
</feature>
<dbReference type="PIRSF" id="PIRSF000164">
    <property type="entry name" value="DHO_oxidase"/>
    <property type="match status" value="1"/>
</dbReference>
<dbReference type="RefSeq" id="WP_354365223.1">
    <property type="nucleotide sequence ID" value="NZ_JBEPLO010000012.1"/>
</dbReference>
<keyword evidence="7 12" id="KW-0963">Cytoplasm</keyword>
<dbReference type="PANTHER" id="PTHR48109:SF1">
    <property type="entry name" value="DIHYDROOROTATE DEHYDROGENASE (FUMARATE)"/>
    <property type="match status" value="1"/>
</dbReference>
<feature type="binding site" evidence="12">
    <location>
        <position position="191"/>
    </location>
    <ligand>
        <name>FMN</name>
        <dbReference type="ChEBI" id="CHEBI:58210"/>
    </ligand>
</feature>
<comment type="cofactor">
    <cofactor evidence="12">
        <name>FMN</name>
        <dbReference type="ChEBI" id="CHEBI:58210"/>
    </cofactor>
    <text evidence="12">Binds 1 FMN per subunit.</text>
</comment>
<comment type="pathway">
    <text evidence="4 12">Pyrimidine metabolism; UMP biosynthesis via de novo pathway.</text>
</comment>
<feature type="binding site" evidence="12">
    <location>
        <begin position="69"/>
        <end position="73"/>
    </location>
    <ligand>
        <name>substrate</name>
    </ligand>
</feature>
<comment type="catalytic activity">
    <reaction evidence="12">
        <text>(S)-dihydroorotate + A = orotate + AH2</text>
        <dbReference type="Rhea" id="RHEA:18073"/>
        <dbReference type="ChEBI" id="CHEBI:13193"/>
        <dbReference type="ChEBI" id="CHEBI:17499"/>
        <dbReference type="ChEBI" id="CHEBI:30839"/>
        <dbReference type="ChEBI" id="CHEBI:30864"/>
    </reaction>
</comment>
<keyword evidence="8 12" id="KW-0285">Flavoprotein</keyword>
<dbReference type="PROSITE" id="PS00911">
    <property type="entry name" value="DHODEHASE_1"/>
    <property type="match status" value="1"/>
</dbReference>
<evidence type="ECO:0000259" key="13">
    <source>
        <dbReference type="Pfam" id="PF01180"/>
    </source>
</evidence>
<evidence type="ECO:0000256" key="10">
    <source>
        <dbReference type="ARBA" id="ARBA00022975"/>
    </source>
</evidence>
<accession>A0ABV2FHZ1</accession>
<feature type="binding site" evidence="12">
    <location>
        <begin position="246"/>
        <end position="247"/>
    </location>
    <ligand>
        <name>FMN</name>
        <dbReference type="ChEBI" id="CHEBI:58210"/>
    </ligand>
</feature>
<dbReference type="InterPro" id="IPR023359">
    <property type="entry name" value="Dihydro_DH_chainA_dom2"/>
</dbReference>
<keyword evidence="11 12" id="KW-0560">Oxidoreductase</keyword>
<feature type="binding site" evidence="12">
    <location>
        <begin position="192"/>
        <end position="193"/>
    </location>
    <ligand>
        <name>substrate</name>
    </ligand>
</feature>
<dbReference type="Gene3D" id="3.20.20.70">
    <property type="entry name" value="Aldolase class I"/>
    <property type="match status" value="1"/>
</dbReference>
<protein>
    <recommendedName>
        <fullName evidence="12">Dihydroorotate dehydrogenase</fullName>
        <shortName evidence="12">DHOD</shortName>
        <shortName evidence="12">DHODase</shortName>
        <shortName evidence="12">DHOdehase</shortName>
        <ecNumber evidence="12">1.3.-.-</ecNumber>
    </recommendedName>
</protein>
<feature type="binding site" evidence="12">
    <location>
        <position position="126"/>
    </location>
    <ligand>
        <name>substrate</name>
    </ligand>
</feature>
<evidence type="ECO:0000256" key="9">
    <source>
        <dbReference type="ARBA" id="ARBA00022643"/>
    </source>
</evidence>
<evidence type="ECO:0000313" key="14">
    <source>
        <dbReference type="EMBL" id="MET3558174.1"/>
    </source>
</evidence>
<evidence type="ECO:0000256" key="2">
    <source>
        <dbReference type="ARBA" id="ARBA00002934"/>
    </source>
</evidence>
<evidence type="ECO:0000256" key="12">
    <source>
        <dbReference type="HAMAP-Rule" id="MF_00224"/>
    </source>
</evidence>
<evidence type="ECO:0000256" key="7">
    <source>
        <dbReference type="ARBA" id="ARBA00022490"/>
    </source>
</evidence>
<evidence type="ECO:0000256" key="1">
    <source>
        <dbReference type="ARBA" id="ARBA00001694"/>
    </source>
</evidence>
<evidence type="ECO:0000256" key="4">
    <source>
        <dbReference type="ARBA" id="ARBA00004725"/>
    </source>
</evidence>
<evidence type="ECO:0000256" key="8">
    <source>
        <dbReference type="ARBA" id="ARBA00022630"/>
    </source>
</evidence>
<dbReference type="InterPro" id="IPR001295">
    <property type="entry name" value="Dihydroorotate_DH_CS"/>
</dbReference>
<gene>
    <name evidence="12" type="primary">pyrD</name>
    <name evidence="14" type="ORF">ABID29_001294</name>
</gene>
<evidence type="ECO:0000256" key="11">
    <source>
        <dbReference type="ARBA" id="ARBA00023002"/>
    </source>
</evidence>
<feature type="active site" description="Nucleophile" evidence="12">
    <location>
        <position position="129"/>
    </location>
</feature>
<dbReference type="PANTHER" id="PTHR48109">
    <property type="entry name" value="DIHYDROOROTATE DEHYDROGENASE (QUINONE), MITOCHONDRIAL-RELATED"/>
    <property type="match status" value="1"/>
</dbReference>
<dbReference type="InterPro" id="IPR005720">
    <property type="entry name" value="Dihydroorotate_DH_cat"/>
</dbReference>
<dbReference type="SUPFAM" id="SSF51395">
    <property type="entry name" value="FMN-linked oxidoreductases"/>
    <property type="match status" value="1"/>
</dbReference>
<keyword evidence="15" id="KW-1185">Reference proteome</keyword>
<comment type="subunit">
    <text evidence="6">Homodimer.</text>
</comment>
<dbReference type="Pfam" id="PF01180">
    <property type="entry name" value="DHO_dh"/>
    <property type="match status" value="1"/>
</dbReference>
<dbReference type="InterPro" id="IPR050074">
    <property type="entry name" value="DHO_dehydrogenase"/>
</dbReference>
<dbReference type="InterPro" id="IPR012135">
    <property type="entry name" value="Dihydroorotate_DH_1_2"/>
</dbReference>
<comment type="caution">
    <text evidence="14">The sequence shown here is derived from an EMBL/GenBank/DDBJ whole genome shotgun (WGS) entry which is preliminary data.</text>
</comment>
<dbReference type="NCBIfam" id="NF002702">
    <property type="entry name" value="PRK02506.1"/>
    <property type="match status" value="1"/>
</dbReference>
<keyword evidence="10 12" id="KW-0665">Pyrimidine biosynthesis</keyword>
<organism evidence="14 15">
    <name type="scientific">Streptococcus rupicaprae</name>
    <dbReference type="NCBI Taxonomy" id="759619"/>
    <lineage>
        <taxon>Bacteria</taxon>
        <taxon>Bacillati</taxon>
        <taxon>Bacillota</taxon>
        <taxon>Bacilli</taxon>
        <taxon>Lactobacillales</taxon>
        <taxon>Streptococcaceae</taxon>
        <taxon>Streptococcus</taxon>
    </lineage>
</organism>
<keyword evidence="9 12" id="KW-0288">FMN</keyword>
<dbReference type="InterPro" id="IPR013785">
    <property type="entry name" value="Aldolase_TIM"/>
</dbReference>
<dbReference type="Gene3D" id="2.30.26.10">
    <property type="entry name" value="Dihydroorotate Dehydrogenase A, chain A, domain 2"/>
    <property type="match status" value="1"/>
</dbReference>
<comment type="similarity">
    <text evidence="5 12">Belongs to the dihydroorotate dehydrogenase family. Type 1 subfamily.</text>
</comment>
<evidence type="ECO:0000313" key="15">
    <source>
        <dbReference type="Proteomes" id="UP001549122"/>
    </source>
</evidence>
<comment type="subcellular location">
    <subcellularLocation>
        <location evidence="3 12">Cytoplasm</location>
    </subcellularLocation>
</comment>
<dbReference type="EC" id="1.3.-.-" evidence="12"/>
<feature type="binding site" evidence="12">
    <location>
        <position position="126"/>
    </location>
    <ligand>
        <name>FMN</name>
        <dbReference type="ChEBI" id="CHEBI:58210"/>
    </ligand>
</feature>
<dbReference type="Proteomes" id="UP001549122">
    <property type="component" value="Unassembled WGS sequence"/>
</dbReference>
<dbReference type="EMBL" id="JBEPLO010000012">
    <property type="protein sequence ID" value="MET3558174.1"/>
    <property type="molecule type" value="Genomic_DNA"/>
</dbReference>
<proteinExistence type="inferred from homology"/>
<comment type="function">
    <text evidence="2">Catalyzes the conversion of dihydroorotate to orotate with fumarate as the electron acceptor.</text>
</comment>
<feature type="binding site" evidence="12">
    <location>
        <position position="45"/>
    </location>
    <ligand>
        <name>substrate</name>
    </ligand>
</feature>
<dbReference type="PROSITE" id="PS00912">
    <property type="entry name" value="DHODEHASE_2"/>
    <property type="match status" value="1"/>
</dbReference>
<dbReference type="InterPro" id="IPR033886">
    <property type="entry name" value="DHOD_1A"/>
</dbReference>
<reference evidence="14 15" key="1">
    <citation type="submission" date="2024-06" db="EMBL/GenBank/DDBJ databases">
        <title>Genomic Encyclopedia of Type Strains, Phase IV (KMG-IV): sequencing the most valuable type-strain genomes for metagenomic binning, comparative biology and taxonomic classification.</title>
        <authorList>
            <person name="Goeker M."/>
        </authorList>
    </citation>
    <scope>NUCLEOTIDE SEQUENCE [LARGE SCALE GENOMIC DNA]</scope>
    <source>
        <strain evidence="14 15">DSM 28303</strain>
    </source>
</reference>
<dbReference type="CDD" id="cd04741">
    <property type="entry name" value="DHOD_1A_like"/>
    <property type="match status" value="1"/>
</dbReference>
<feature type="binding site" evidence="12">
    <location>
        <begin position="45"/>
        <end position="46"/>
    </location>
    <ligand>
        <name>FMN</name>
        <dbReference type="ChEBI" id="CHEBI:58210"/>
    </ligand>
</feature>
<evidence type="ECO:0000256" key="5">
    <source>
        <dbReference type="ARBA" id="ARBA00008008"/>
    </source>
</evidence>
<name>A0ABV2FHZ1_9STRE</name>
<dbReference type="InterPro" id="IPR024920">
    <property type="entry name" value="Dihydroorotate_DH_1"/>
</dbReference>
<feature type="binding site" evidence="12">
    <location>
        <position position="218"/>
    </location>
    <ligand>
        <name>FMN</name>
        <dbReference type="ChEBI" id="CHEBI:58210"/>
    </ligand>
</feature>